<comment type="catalytic activity">
    <reaction evidence="2">
        <text>2 GTP = 3',3'-c-di-GMP + 2 diphosphate</text>
        <dbReference type="Rhea" id="RHEA:24898"/>
        <dbReference type="ChEBI" id="CHEBI:33019"/>
        <dbReference type="ChEBI" id="CHEBI:37565"/>
        <dbReference type="ChEBI" id="CHEBI:58805"/>
        <dbReference type="EC" id="2.7.7.65"/>
    </reaction>
</comment>
<dbReference type="InterPro" id="IPR000160">
    <property type="entry name" value="GGDEF_dom"/>
</dbReference>
<dbReference type="SUPFAM" id="SSF55073">
    <property type="entry name" value="Nucleotide cyclase"/>
    <property type="match status" value="1"/>
</dbReference>
<sequence length="382" mass="41438">MIDIQTFMLALGVGNIAFALLMAGYMRGADNSPALGYWMWGRLSIGVAQLCWWAAPQFELRLVEAVSACAWLGGVALEVGANCLFFGFARWRKSLYLFTLPGWVAVCYAVATGASRLQLTELISFIIALYVFGAAVVLLRPRKAPLLQRLIGVNNILFALAIWTWLGFEGGSPGSSTAPVIGLAYLASYLLMIVNGFGFLLLCKQKDDKLMRRLATVDGLTGMLNRRAFFERADGARQLALRLRKPIALLMLDIDHFKQLNDSYGHASGDEALKVFADTARGVLREHDLIGRLGGEEFALVLPATRLEGALEAAERLRLAVLDVPVFGGAPGYRMTVSIGAVTIEAGEALTAALARADHALYAAKTSGRNRVEVGQPMLKRA</sequence>
<feature type="transmembrane region" description="Helical" evidence="3">
    <location>
        <begin position="151"/>
        <end position="168"/>
    </location>
</feature>
<feature type="transmembrane region" description="Helical" evidence="3">
    <location>
        <begin position="70"/>
        <end position="88"/>
    </location>
</feature>
<evidence type="ECO:0000313" key="6">
    <source>
        <dbReference type="Proteomes" id="UP001596086"/>
    </source>
</evidence>
<feature type="domain" description="GGDEF" evidence="4">
    <location>
        <begin position="245"/>
        <end position="377"/>
    </location>
</feature>
<dbReference type="Gene3D" id="3.30.70.270">
    <property type="match status" value="1"/>
</dbReference>
<comment type="caution">
    <text evidence="5">The sequence shown here is derived from an EMBL/GenBank/DDBJ whole genome shotgun (WGS) entry which is preliminary data.</text>
</comment>
<dbReference type="InterPro" id="IPR043128">
    <property type="entry name" value="Rev_trsase/Diguanyl_cyclase"/>
</dbReference>
<feature type="transmembrane region" description="Helical" evidence="3">
    <location>
        <begin position="6"/>
        <end position="25"/>
    </location>
</feature>
<evidence type="ECO:0000259" key="4">
    <source>
        <dbReference type="PROSITE" id="PS50887"/>
    </source>
</evidence>
<dbReference type="Pfam" id="PF00990">
    <property type="entry name" value="GGDEF"/>
    <property type="match status" value="1"/>
</dbReference>
<evidence type="ECO:0000256" key="1">
    <source>
        <dbReference type="ARBA" id="ARBA00012528"/>
    </source>
</evidence>
<reference evidence="6" key="1">
    <citation type="journal article" date="2019" name="Int. J. Syst. Evol. Microbiol.">
        <title>The Global Catalogue of Microorganisms (GCM) 10K type strain sequencing project: providing services to taxonomists for standard genome sequencing and annotation.</title>
        <authorList>
            <consortium name="The Broad Institute Genomics Platform"/>
            <consortium name="The Broad Institute Genome Sequencing Center for Infectious Disease"/>
            <person name="Wu L."/>
            <person name="Ma J."/>
        </authorList>
    </citation>
    <scope>NUCLEOTIDE SEQUENCE [LARGE SCALE GENOMIC DNA]</scope>
    <source>
        <strain evidence="6">CGMCC 4.5798</strain>
    </source>
</reference>
<protein>
    <recommendedName>
        <fullName evidence="1">diguanylate cyclase</fullName>
        <ecNumber evidence="1">2.7.7.65</ecNumber>
    </recommendedName>
</protein>
<organism evidence="5 6">
    <name type="scientific">Massilia aerilata</name>
    <dbReference type="NCBI Taxonomy" id="453817"/>
    <lineage>
        <taxon>Bacteria</taxon>
        <taxon>Pseudomonadati</taxon>
        <taxon>Pseudomonadota</taxon>
        <taxon>Betaproteobacteria</taxon>
        <taxon>Burkholderiales</taxon>
        <taxon>Oxalobacteraceae</taxon>
        <taxon>Telluria group</taxon>
        <taxon>Massilia</taxon>
    </lineage>
</organism>
<evidence type="ECO:0000256" key="3">
    <source>
        <dbReference type="SAM" id="Phobius"/>
    </source>
</evidence>
<feature type="transmembrane region" description="Helical" evidence="3">
    <location>
        <begin position="122"/>
        <end position="139"/>
    </location>
</feature>
<accession>A0ABW0S6A0</accession>
<keyword evidence="3" id="KW-0812">Transmembrane</keyword>
<dbReference type="NCBIfam" id="TIGR00254">
    <property type="entry name" value="GGDEF"/>
    <property type="match status" value="1"/>
</dbReference>
<keyword evidence="3" id="KW-0472">Membrane</keyword>
<dbReference type="PROSITE" id="PS50887">
    <property type="entry name" value="GGDEF"/>
    <property type="match status" value="1"/>
</dbReference>
<feature type="transmembrane region" description="Helical" evidence="3">
    <location>
        <begin position="180"/>
        <end position="203"/>
    </location>
</feature>
<name>A0ABW0S6A0_9BURK</name>
<gene>
    <name evidence="5" type="ORF">ACFPO9_25650</name>
</gene>
<dbReference type="EC" id="2.7.7.65" evidence="1"/>
<keyword evidence="3" id="KW-1133">Transmembrane helix</keyword>
<feature type="transmembrane region" description="Helical" evidence="3">
    <location>
        <begin position="95"/>
        <end position="116"/>
    </location>
</feature>
<proteinExistence type="predicted"/>
<dbReference type="RefSeq" id="WP_379776788.1">
    <property type="nucleotide sequence ID" value="NZ_JBHSMZ010000026.1"/>
</dbReference>
<dbReference type="Proteomes" id="UP001596086">
    <property type="component" value="Unassembled WGS sequence"/>
</dbReference>
<keyword evidence="6" id="KW-1185">Reference proteome</keyword>
<dbReference type="InterPro" id="IPR050469">
    <property type="entry name" value="Diguanylate_Cyclase"/>
</dbReference>
<dbReference type="PANTHER" id="PTHR45138">
    <property type="entry name" value="REGULATORY COMPONENTS OF SENSORY TRANSDUCTION SYSTEM"/>
    <property type="match status" value="1"/>
</dbReference>
<evidence type="ECO:0000256" key="2">
    <source>
        <dbReference type="ARBA" id="ARBA00034247"/>
    </source>
</evidence>
<dbReference type="PANTHER" id="PTHR45138:SF9">
    <property type="entry name" value="DIGUANYLATE CYCLASE DGCM-RELATED"/>
    <property type="match status" value="1"/>
</dbReference>
<dbReference type="CDD" id="cd01949">
    <property type="entry name" value="GGDEF"/>
    <property type="match status" value="1"/>
</dbReference>
<dbReference type="EMBL" id="JBHSMZ010000026">
    <property type="protein sequence ID" value="MFC5551916.1"/>
    <property type="molecule type" value="Genomic_DNA"/>
</dbReference>
<dbReference type="InterPro" id="IPR029787">
    <property type="entry name" value="Nucleotide_cyclase"/>
</dbReference>
<dbReference type="SMART" id="SM00267">
    <property type="entry name" value="GGDEF"/>
    <property type="match status" value="1"/>
</dbReference>
<evidence type="ECO:0000313" key="5">
    <source>
        <dbReference type="EMBL" id="MFC5551916.1"/>
    </source>
</evidence>